<protein>
    <submittedName>
        <fullName evidence="2">Uncharacterized protein</fullName>
    </submittedName>
</protein>
<comment type="caution">
    <text evidence="2">The sequence shown here is derived from an EMBL/GenBank/DDBJ whole genome shotgun (WGS) entry which is preliminary data.</text>
</comment>
<organism evidence="2 3">
    <name type="scientific">Araneus ventricosus</name>
    <name type="common">Orbweaver spider</name>
    <name type="synonym">Epeira ventricosa</name>
    <dbReference type="NCBI Taxonomy" id="182803"/>
    <lineage>
        <taxon>Eukaryota</taxon>
        <taxon>Metazoa</taxon>
        <taxon>Ecdysozoa</taxon>
        <taxon>Arthropoda</taxon>
        <taxon>Chelicerata</taxon>
        <taxon>Arachnida</taxon>
        <taxon>Araneae</taxon>
        <taxon>Araneomorphae</taxon>
        <taxon>Entelegynae</taxon>
        <taxon>Araneoidea</taxon>
        <taxon>Araneidae</taxon>
        <taxon>Araneus</taxon>
    </lineage>
</organism>
<reference evidence="2 3" key="1">
    <citation type="journal article" date="2019" name="Sci. Rep.">
        <title>Orb-weaving spider Araneus ventricosus genome elucidates the spidroin gene catalogue.</title>
        <authorList>
            <person name="Kono N."/>
            <person name="Nakamura H."/>
            <person name="Ohtoshi R."/>
            <person name="Moran D.A.P."/>
            <person name="Shinohara A."/>
            <person name="Yoshida Y."/>
            <person name="Fujiwara M."/>
            <person name="Mori M."/>
            <person name="Tomita M."/>
            <person name="Arakawa K."/>
        </authorList>
    </citation>
    <scope>NUCLEOTIDE SEQUENCE [LARGE SCALE GENOMIC DNA]</scope>
</reference>
<gene>
    <name evidence="2" type="ORF">AVEN_96070_1</name>
</gene>
<evidence type="ECO:0000313" key="2">
    <source>
        <dbReference type="EMBL" id="GBL86845.1"/>
    </source>
</evidence>
<evidence type="ECO:0000256" key="1">
    <source>
        <dbReference type="SAM" id="MobiDB-lite"/>
    </source>
</evidence>
<sequence>MAGRTTAPAKCELRSVIRFSHSEVQHSAVLEESNKKIPAEDESDALYLDGEVTEYGDQEIDSGTSVGDSVHEEYSN</sequence>
<proteinExistence type="predicted"/>
<feature type="region of interest" description="Disordered" evidence="1">
    <location>
        <begin position="55"/>
        <end position="76"/>
    </location>
</feature>
<name>A0A4Y2B6A0_ARAVE</name>
<dbReference type="EMBL" id="BGPR01000050">
    <property type="protein sequence ID" value="GBL86845.1"/>
    <property type="molecule type" value="Genomic_DNA"/>
</dbReference>
<dbReference type="AlphaFoldDB" id="A0A4Y2B6A0"/>
<evidence type="ECO:0000313" key="3">
    <source>
        <dbReference type="Proteomes" id="UP000499080"/>
    </source>
</evidence>
<dbReference type="Proteomes" id="UP000499080">
    <property type="component" value="Unassembled WGS sequence"/>
</dbReference>
<keyword evidence="3" id="KW-1185">Reference proteome</keyword>
<accession>A0A4Y2B6A0</accession>